<dbReference type="InterPro" id="IPR033140">
    <property type="entry name" value="Lipase_GDXG_put_SER_AS"/>
</dbReference>
<evidence type="ECO:0000256" key="7">
    <source>
        <dbReference type="ARBA" id="ARBA00022605"/>
    </source>
</evidence>
<dbReference type="Pfam" id="PF00988">
    <property type="entry name" value="CPSase_sm_chain"/>
    <property type="match status" value="1"/>
</dbReference>
<keyword evidence="10" id="KW-0067">ATP-binding</keyword>
<dbReference type="EMBL" id="KE007236">
    <property type="protein sequence ID" value="EOR00212.1"/>
    <property type="molecule type" value="Genomic_DNA"/>
</dbReference>
<dbReference type="Gene3D" id="3.40.50.1820">
    <property type="entry name" value="alpha/beta hydrolase"/>
    <property type="match status" value="1"/>
</dbReference>
<dbReference type="PRINTS" id="PR00096">
    <property type="entry name" value="GATASE"/>
</dbReference>
<dbReference type="STRING" id="1299270.R9ADG0"/>
<evidence type="ECO:0000256" key="11">
    <source>
        <dbReference type="ARBA" id="ARBA00044031"/>
    </source>
</evidence>
<evidence type="ECO:0000256" key="5">
    <source>
        <dbReference type="ARBA" id="ARBA00022571"/>
    </source>
</evidence>
<dbReference type="Pfam" id="PF07859">
    <property type="entry name" value="Abhydrolase_3"/>
    <property type="match status" value="1"/>
</dbReference>
<dbReference type="Pfam" id="PF00117">
    <property type="entry name" value="GATase"/>
    <property type="match status" value="1"/>
</dbReference>
<feature type="transmembrane region" description="Helical" evidence="17">
    <location>
        <begin position="7"/>
        <end position="27"/>
    </location>
</feature>
<dbReference type="PRINTS" id="PR00097">
    <property type="entry name" value="ANTSNTHASEII"/>
</dbReference>
<keyword evidence="7" id="KW-0028">Amino-acid biosynthesis</keyword>
<gene>
    <name evidence="19" type="ORF">J056_001098</name>
</gene>
<dbReference type="NCBIfam" id="TIGR01368">
    <property type="entry name" value="CPSaseIIsmall"/>
    <property type="match status" value="1"/>
</dbReference>
<dbReference type="SUPFAM" id="SSF52021">
    <property type="entry name" value="Carbamoyl phosphate synthetase, small subunit N-terminal domain"/>
    <property type="match status" value="1"/>
</dbReference>
<dbReference type="GO" id="GO:0005737">
    <property type="term" value="C:cytoplasm"/>
    <property type="evidence" value="ECO:0007669"/>
    <property type="project" value="UniProtKB-ARBA"/>
</dbReference>
<dbReference type="PROSITE" id="PS01174">
    <property type="entry name" value="LIPASE_GDXG_SER"/>
    <property type="match status" value="1"/>
</dbReference>
<dbReference type="HOGENOM" id="CLU_346534_0_0_1"/>
<accession>R9ADG0</accession>
<keyword evidence="17" id="KW-0812">Transmembrane</keyword>
<comment type="catalytic activity">
    <reaction evidence="15">
        <text>L-glutamine + H2O = L-glutamate + NH4(+)</text>
        <dbReference type="Rhea" id="RHEA:15889"/>
        <dbReference type="ChEBI" id="CHEBI:15377"/>
        <dbReference type="ChEBI" id="CHEBI:28938"/>
        <dbReference type="ChEBI" id="CHEBI:29985"/>
        <dbReference type="ChEBI" id="CHEBI:58359"/>
    </reaction>
</comment>
<dbReference type="InterPro" id="IPR006274">
    <property type="entry name" value="CarbamoylP_synth_ssu"/>
</dbReference>
<dbReference type="InterPro" id="IPR017926">
    <property type="entry name" value="GATASE"/>
</dbReference>
<dbReference type="InterPro" id="IPR035686">
    <property type="entry name" value="CPSase_GATase1"/>
</dbReference>
<protein>
    <recommendedName>
        <fullName evidence="12">Carbamoyl phosphate synthase arginine-specific small chain</fullName>
        <ecNumber evidence="4">6.3.5.5</ecNumber>
    </recommendedName>
    <alternativeName>
        <fullName evidence="13">Arginine-specific carbamoyl phosphate synthetase, glutamine chain</fullName>
    </alternativeName>
</protein>
<keyword evidence="9" id="KW-0378">Hydrolase</keyword>
<evidence type="ECO:0000256" key="13">
    <source>
        <dbReference type="ARBA" id="ARBA00044340"/>
    </source>
</evidence>
<evidence type="ECO:0000256" key="6">
    <source>
        <dbReference type="ARBA" id="ARBA00022598"/>
    </source>
</evidence>
<evidence type="ECO:0000256" key="4">
    <source>
        <dbReference type="ARBA" id="ARBA00012738"/>
    </source>
</evidence>
<comment type="pathway">
    <text evidence="1">Amino-acid biosynthesis; L-arginine biosynthesis; carbamoyl phosphate from bicarbonate: step 1/1.</text>
</comment>
<evidence type="ECO:0000256" key="2">
    <source>
        <dbReference type="ARBA" id="ARBA00007800"/>
    </source>
</evidence>
<dbReference type="GO" id="GO:0005524">
    <property type="term" value="F:ATP binding"/>
    <property type="evidence" value="ECO:0007669"/>
    <property type="project" value="UniProtKB-KW"/>
</dbReference>
<comment type="similarity">
    <text evidence="2">Belongs to the CarA family.</text>
</comment>
<evidence type="ECO:0000256" key="9">
    <source>
        <dbReference type="ARBA" id="ARBA00022801"/>
    </source>
</evidence>
<dbReference type="RefSeq" id="XP_009269001.1">
    <property type="nucleotide sequence ID" value="XM_009270726.1"/>
</dbReference>
<dbReference type="eggNOG" id="KOG1515">
    <property type="taxonomic scope" value="Eukaryota"/>
</dbReference>
<dbReference type="GO" id="GO:0006541">
    <property type="term" value="P:glutamine metabolic process"/>
    <property type="evidence" value="ECO:0007669"/>
    <property type="project" value="InterPro"/>
</dbReference>
<dbReference type="InterPro" id="IPR036480">
    <property type="entry name" value="CarbP_synth_ssu_N_sf"/>
</dbReference>
<dbReference type="Proteomes" id="UP000014064">
    <property type="component" value="Unassembled WGS sequence"/>
</dbReference>
<dbReference type="GeneID" id="20374050"/>
<proteinExistence type="inferred from homology"/>
<keyword evidence="8" id="KW-0547">Nucleotide-binding</keyword>
<keyword evidence="5" id="KW-0055">Arginine biosynthesis</keyword>
<dbReference type="KEGG" id="wic:J056_001098"/>
<organism evidence="19 20">
    <name type="scientific">Wallemia ichthyophaga (strain EXF-994 / CBS 113033)</name>
    <dbReference type="NCBI Taxonomy" id="1299270"/>
    <lineage>
        <taxon>Eukaryota</taxon>
        <taxon>Fungi</taxon>
        <taxon>Dikarya</taxon>
        <taxon>Basidiomycota</taxon>
        <taxon>Wallemiomycotina</taxon>
        <taxon>Wallemiomycetes</taxon>
        <taxon>Wallemiales</taxon>
        <taxon>Wallemiaceae</taxon>
        <taxon>Wallemia</taxon>
    </lineage>
</organism>
<dbReference type="PRINTS" id="PR00099">
    <property type="entry name" value="CPSGATASE"/>
</dbReference>
<evidence type="ECO:0000313" key="19">
    <source>
        <dbReference type="EMBL" id="EOR00212.1"/>
    </source>
</evidence>
<dbReference type="HAMAP" id="MF_01209">
    <property type="entry name" value="CPSase_S_chain"/>
    <property type="match status" value="1"/>
</dbReference>
<dbReference type="Gene3D" id="3.40.50.880">
    <property type="match status" value="1"/>
</dbReference>
<evidence type="ECO:0000256" key="1">
    <source>
        <dbReference type="ARBA" id="ARBA00005077"/>
    </source>
</evidence>
<feature type="active site" evidence="16">
    <location>
        <position position="250"/>
    </location>
</feature>
<dbReference type="AlphaFoldDB" id="R9ADG0"/>
<evidence type="ECO:0000259" key="18">
    <source>
        <dbReference type="SMART" id="SM01097"/>
    </source>
</evidence>
<keyword evidence="6" id="KW-0436">Ligase</keyword>
<dbReference type="PANTHER" id="PTHR48081">
    <property type="entry name" value="AB HYDROLASE SUPERFAMILY PROTEIN C4A8.06C"/>
    <property type="match status" value="1"/>
</dbReference>
<dbReference type="CDD" id="cd01744">
    <property type="entry name" value="GATase1_CPSase"/>
    <property type="match status" value="1"/>
</dbReference>
<feature type="domain" description="Carbamoyl-phosphate synthase small subunit N-terminal" evidence="18">
    <location>
        <begin position="437"/>
        <end position="579"/>
    </location>
</feature>
<keyword evidence="17" id="KW-0472">Membrane</keyword>
<reference evidence="20" key="1">
    <citation type="journal article" date="2013" name="BMC Genomics">
        <title>Genome and transcriptome sequencing of the halophilic fungus Wallemia ichthyophaga: haloadaptations present and absent.</title>
        <authorList>
            <person name="Zajc J."/>
            <person name="Liu Y."/>
            <person name="Dai W."/>
            <person name="Yang Z."/>
            <person name="Hu J."/>
            <person name="Gostincar C."/>
            <person name="Gunde-Cimerman N."/>
        </authorList>
    </citation>
    <scope>NUCLEOTIDE SEQUENCE [LARGE SCALE GENOMIC DNA]</scope>
    <source>
        <strain evidence="20">EXF-994 / CBS 113033</strain>
    </source>
</reference>
<dbReference type="GO" id="GO:0006207">
    <property type="term" value="P:'de novo' pyrimidine nucleobase biosynthetic process"/>
    <property type="evidence" value="ECO:0007669"/>
    <property type="project" value="InterPro"/>
</dbReference>
<dbReference type="InterPro" id="IPR002474">
    <property type="entry name" value="CarbamoylP_synth_ssu_N"/>
</dbReference>
<evidence type="ECO:0000256" key="3">
    <source>
        <dbReference type="ARBA" id="ARBA00010515"/>
    </source>
</evidence>
<comment type="similarity">
    <text evidence="3">Belongs to the 'GDXG' lipolytic enzyme family.</text>
</comment>
<dbReference type="GO" id="GO:0006526">
    <property type="term" value="P:L-arginine biosynthetic process"/>
    <property type="evidence" value="ECO:0007669"/>
    <property type="project" value="UniProtKB-KW"/>
</dbReference>
<evidence type="ECO:0000313" key="20">
    <source>
        <dbReference type="Proteomes" id="UP000014064"/>
    </source>
</evidence>
<dbReference type="InterPro" id="IPR013094">
    <property type="entry name" value="AB_hydrolase_3"/>
</dbReference>
<keyword evidence="20" id="KW-1185">Reference proteome</keyword>
<dbReference type="PANTHER" id="PTHR48081:SF8">
    <property type="entry name" value="ALPHA_BETA HYDROLASE FOLD-3 DOMAIN-CONTAINING PROTEIN-RELATED"/>
    <property type="match status" value="1"/>
</dbReference>
<evidence type="ECO:0000256" key="10">
    <source>
        <dbReference type="ARBA" id="ARBA00022840"/>
    </source>
</evidence>
<comment type="catalytic activity">
    <reaction evidence="14">
        <text>hydrogencarbonate + L-glutamine + 2 ATP + H2O = carbamoyl phosphate + L-glutamate + 2 ADP + phosphate + 2 H(+)</text>
        <dbReference type="Rhea" id="RHEA:18633"/>
        <dbReference type="ChEBI" id="CHEBI:15377"/>
        <dbReference type="ChEBI" id="CHEBI:15378"/>
        <dbReference type="ChEBI" id="CHEBI:17544"/>
        <dbReference type="ChEBI" id="CHEBI:29985"/>
        <dbReference type="ChEBI" id="CHEBI:30616"/>
        <dbReference type="ChEBI" id="CHEBI:43474"/>
        <dbReference type="ChEBI" id="CHEBI:58228"/>
        <dbReference type="ChEBI" id="CHEBI:58359"/>
        <dbReference type="ChEBI" id="CHEBI:456216"/>
        <dbReference type="EC" id="6.3.5.5"/>
    </reaction>
</comment>
<evidence type="ECO:0000256" key="14">
    <source>
        <dbReference type="ARBA" id="ARBA00048816"/>
    </source>
</evidence>
<dbReference type="eggNOG" id="KOG0370">
    <property type="taxonomic scope" value="Eukaryota"/>
</dbReference>
<dbReference type="SMART" id="SM01097">
    <property type="entry name" value="CPSase_sm_chain"/>
    <property type="match status" value="1"/>
</dbReference>
<dbReference type="GO" id="GO:0016787">
    <property type="term" value="F:hydrolase activity"/>
    <property type="evidence" value="ECO:0007669"/>
    <property type="project" value="UniProtKB-KW"/>
</dbReference>
<sequence length="815" mass="91316">MTQPIKYIYIFGVCLSIALLSPIWALIDYPLSNRPNKDWPLSRCIRIRAFRMIEPVIPLCAFDRDLGRIPTELPYAHLLKRSKFTYIPPLAEEYISGWLRNLIESVETLRIENETKVGVINERWLQDYTPKLETCRPIQIPCYVYFDERVSPAKASTLDLNLDLEEDDKVMLQFHGGGYIVGSAHENDVTATLCKDFIKFGSVKKIFSVDYRLAWYAPFPAALIDAISSWSYLVNQLEIKPHQIVFSGDSAGANLALALTRYLIENELPGPSGLVLHSPWSDMTFSRRVMSTSFTTNKYKDILESTFSPYAVKMLTRYVGVEMINSVYLSPMSQRNGKDVETFKQFPSTFIIAGECEMLLDECVDLHESMIRSGVGCRLHIVGRGVHDPAMFSSWQEPERSEMFYTLARMLLKQFAKQINLNSIRQFATQASLTQFNPATLHLKSGQSFSGRGFGANNSSFGETVFTTSVTSYTESMTDPSYKGQLLVFTTPLIGNYGVPKNPSGDQGQFTPEMMLESSGIQCSGVVVADVAEKFSHYEAVESLHDWCKRHNIPGITGVDTRAITTILRDQGTTLGQIAVGETHETKPVEYFDPSPINLIAEASTKSPYTINENGDVHVAIMDFGSKANIIRSLIKRNAKVTVLPWDYDFHSNRDSFDALFLSNGPGDPRHASVAVENLKKTIQDYKKPIFGICMGHQLLGLAAGLEAYRMTFGNRGHNQPVLALGSSGSIKQGRVYVTSQNHQYALKLEEQFPSGWEPFFINCNDSSVEGIKSSEDSGRKIWGVQFHPEAYGGPLDTIEMFSDFVNSAKRMQNS</sequence>
<dbReference type="InterPro" id="IPR029058">
    <property type="entry name" value="AB_hydrolase_fold"/>
</dbReference>
<evidence type="ECO:0000256" key="15">
    <source>
        <dbReference type="ARBA" id="ARBA00049285"/>
    </source>
</evidence>
<dbReference type="Gene3D" id="3.50.30.20">
    <property type="entry name" value="Carbamoyl-phosphate synthase small subunit, N-terminal domain"/>
    <property type="match status" value="1"/>
</dbReference>
<dbReference type="FunFam" id="3.50.30.20:FF:000003">
    <property type="entry name" value="Carbamoyl-phosphate synthase arginine-specific small chain"/>
    <property type="match status" value="1"/>
</dbReference>
<name>R9ADG0_WALI9</name>
<comment type="subunit">
    <text evidence="11">Heterodimer composed of 2 chains; the small (or glutamine) chain promotes the hydrolysis of glutamine to ammonia, which is used by the large (or ammonia) chain to synthesize carbamoyl phosphate.</text>
</comment>
<evidence type="ECO:0000256" key="8">
    <source>
        <dbReference type="ARBA" id="ARBA00022741"/>
    </source>
</evidence>
<dbReference type="GO" id="GO:0004088">
    <property type="term" value="F:carbamoyl-phosphate synthase (glutamine-hydrolyzing) activity"/>
    <property type="evidence" value="ECO:0007669"/>
    <property type="project" value="UniProtKB-EC"/>
</dbReference>
<dbReference type="PROSITE" id="PS51273">
    <property type="entry name" value="GATASE_TYPE_1"/>
    <property type="match status" value="1"/>
</dbReference>
<dbReference type="OrthoDB" id="1924069at2759"/>
<evidence type="ECO:0000256" key="12">
    <source>
        <dbReference type="ARBA" id="ARBA00044168"/>
    </source>
</evidence>
<evidence type="ECO:0000256" key="16">
    <source>
        <dbReference type="PROSITE-ProRule" id="PRU10038"/>
    </source>
</evidence>
<dbReference type="InterPro" id="IPR029062">
    <property type="entry name" value="Class_I_gatase-like"/>
</dbReference>
<dbReference type="FunFam" id="3.40.50.880:FF:000016">
    <property type="entry name" value="Carbamoyl-phosphate synthase arginine-specific small chain"/>
    <property type="match status" value="1"/>
</dbReference>
<dbReference type="EC" id="6.3.5.5" evidence="4"/>
<dbReference type="SUPFAM" id="SSF52317">
    <property type="entry name" value="Class I glutamine amidotransferase-like"/>
    <property type="match status" value="1"/>
</dbReference>
<keyword evidence="17" id="KW-1133">Transmembrane helix</keyword>
<evidence type="ECO:0000256" key="17">
    <source>
        <dbReference type="SAM" id="Phobius"/>
    </source>
</evidence>
<dbReference type="NCBIfam" id="NF009475">
    <property type="entry name" value="PRK12838.1"/>
    <property type="match status" value="1"/>
</dbReference>
<dbReference type="SUPFAM" id="SSF53474">
    <property type="entry name" value="alpha/beta-Hydrolases"/>
    <property type="match status" value="1"/>
</dbReference>
<dbReference type="InterPro" id="IPR050300">
    <property type="entry name" value="GDXG_lipolytic_enzyme"/>
</dbReference>